<evidence type="ECO:0000313" key="1">
    <source>
        <dbReference type="EMBL" id="KXB08677.1"/>
    </source>
</evidence>
<dbReference type="AlphaFoldDB" id="A0A133VQI6"/>
<reference evidence="1 2" key="1">
    <citation type="journal article" date="2016" name="Sci. Rep.">
        <title>Metabolic traits of an uncultured archaeal lineage -MSBL1- from brine pools of the Red Sea.</title>
        <authorList>
            <person name="Mwirichia R."/>
            <person name="Alam I."/>
            <person name="Rashid M."/>
            <person name="Vinu M."/>
            <person name="Ba-Alawi W."/>
            <person name="Anthony Kamau A."/>
            <person name="Kamanda Ngugi D."/>
            <person name="Goker M."/>
            <person name="Klenk H.P."/>
            <person name="Bajic V."/>
            <person name="Stingl U."/>
        </authorList>
    </citation>
    <scope>NUCLEOTIDE SEQUENCE [LARGE SCALE GENOMIC DNA]</scope>
    <source>
        <strain evidence="1">SCGC-AAA385M02</strain>
    </source>
</reference>
<protein>
    <submittedName>
        <fullName evidence="1">Uncharacterized protein</fullName>
    </submittedName>
</protein>
<dbReference type="Proteomes" id="UP000070248">
    <property type="component" value="Unassembled WGS sequence"/>
</dbReference>
<proteinExistence type="predicted"/>
<comment type="caution">
    <text evidence="1">The sequence shown here is derived from an EMBL/GenBank/DDBJ whole genome shotgun (WGS) entry which is preliminary data.</text>
</comment>
<dbReference type="EMBL" id="LHYL01000008">
    <property type="protein sequence ID" value="KXB08677.1"/>
    <property type="molecule type" value="Genomic_DNA"/>
</dbReference>
<sequence>MKDAVKGEYRKMILEFSENFEILTHKITIDTGENDIAIEQDFNCRFTADKNPILFNYWFKEF</sequence>
<organism evidence="1 2">
    <name type="scientific">candidate division MSBL1 archaeon SCGC-AAA385M02</name>
    <dbReference type="NCBI Taxonomy" id="1698287"/>
    <lineage>
        <taxon>Archaea</taxon>
        <taxon>Methanobacteriati</taxon>
        <taxon>Methanobacteriota</taxon>
        <taxon>candidate division MSBL1</taxon>
    </lineage>
</organism>
<accession>A0A133VQI6</accession>
<gene>
    <name evidence="1" type="ORF">AKJ59_00645</name>
</gene>
<keyword evidence="2" id="KW-1185">Reference proteome</keyword>
<evidence type="ECO:0000313" key="2">
    <source>
        <dbReference type="Proteomes" id="UP000070248"/>
    </source>
</evidence>
<name>A0A133VQI6_9EURY</name>